<dbReference type="RefSeq" id="XP_016987383.1">
    <property type="nucleotide sequence ID" value="XM_017131894.1"/>
</dbReference>
<dbReference type="SMART" id="SM00225">
    <property type="entry name" value="BTB"/>
    <property type="match status" value="1"/>
</dbReference>
<dbReference type="GeneID" id="108050284"/>
<gene>
    <name evidence="4" type="primary">LOC108050284</name>
    <name evidence="2" type="synonym">108050284</name>
</gene>
<dbReference type="Proteomes" id="UP001652680">
    <property type="component" value="Unassembled WGS sequence"/>
</dbReference>
<evidence type="ECO:0000313" key="4">
    <source>
        <dbReference type="RefSeq" id="XP_016987383.1"/>
    </source>
</evidence>
<accession>A0A6P4FIX2</accession>
<protein>
    <submittedName>
        <fullName evidence="4">Uncharacterized protein LOC108050284</fullName>
    </submittedName>
</protein>
<feature type="domain" description="BTB" evidence="1">
    <location>
        <begin position="17"/>
        <end position="90"/>
    </location>
</feature>
<evidence type="ECO:0000259" key="1">
    <source>
        <dbReference type="PROSITE" id="PS50097"/>
    </source>
</evidence>
<dbReference type="AlphaFoldDB" id="A0A6P4FIX2"/>
<proteinExistence type="predicted"/>
<dbReference type="EnsemblMetazoa" id="XM_017131894.2">
    <property type="protein sequence ID" value="XP_016987383.1"/>
    <property type="gene ID" value="LOC108050284"/>
</dbReference>
<reference evidence="3" key="1">
    <citation type="journal article" date="2021" name="Elife">
        <title>Highly contiguous assemblies of 101 drosophilid genomes.</title>
        <authorList>
            <person name="Kim B.Y."/>
            <person name="Wang J.R."/>
            <person name="Miller D.E."/>
            <person name="Barmina O."/>
            <person name="Delaney E."/>
            <person name="Thompson A."/>
            <person name="Comeault A.A."/>
            <person name="Peede D."/>
            <person name="D'Agostino E.R."/>
            <person name="Pelaez J."/>
            <person name="Aguilar J.M."/>
            <person name="Haji D."/>
            <person name="Matsunaga T."/>
            <person name="Armstrong E.E."/>
            <person name="Zych M."/>
            <person name="Ogawa Y."/>
            <person name="Stamenkovic-Radak M."/>
            <person name="Jelic M."/>
            <person name="Veselinovic M.S."/>
            <person name="Tanaskovic M."/>
            <person name="Eric P."/>
            <person name="Gao J.J."/>
            <person name="Katoh T.K."/>
            <person name="Toda M.J."/>
            <person name="Watabe H."/>
            <person name="Watada M."/>
            <person name="Davis J.S."/>
            <person name="Moyle L.C."/>
            <person name="Manoli G."/>
            <person name="Bertolini E."/>
            <person name="Kostal V."/>
            <person name="Hawley R.S."/>
            <person name="Takahashi A."/>
            <person name="Jones C.D."/>
            <person name="Price D.K."/>
            <person name="Whiteman N."/>
            <person name="Kopp A."/>
            <person name="Matute D.R."/>
            <person name="Petrov D.A."/>
        </authorList>
    </citation>
    <scope>NUCLEOTIDE SEQUENCE [LARGE SCALE GENOMIC DNA]</scope>
</reference>
<sequence length="265" mass="30953">MNCKLRRLELLRNGQKSDCELQVWYEDKVKGPRSQRVFRCHQVMLISASEEFERLIKDPDFAKKKNVISVEDASPTAYEALLLYIYTYEVCNAVTIDMCGDLMLLAQRYKMLDFIDCYIEKLANQEWPMEVVLQVFHLASEHNHPSLMDLVAKKILPVATQVLKDHSFLKLNLKELKALMIILKKEGVLSDHELLDSLRNYQEVNDLRYDDMEKFQLFVEVTQIFQNVVFELLFEVDGTLVLPEEEEFLTREIGSATSVYQRSSL</sequence>
<reference evidence="2" key="3">
    <citation type="submission" date="2025-05" db="UniProtKB">
        <authorList>
            <consortium name="EnsemblMetazoa"/>
        </authorList>
    </citation>
    <scope>IDENTIFICATION</scope>
</reference>
<name>A0A6P4FIX2_DRORH</name>
<reference evidence="4" key="2">
    <citation type="submission" date="2025-04" db="UniProtKB">
        <authorList>
            <consortium name="RefSeq"/>
        </authorList>
    </citation>
    <scope>IDENTIFICATION</scope>
</reference>
<organism evidence="4">
    <name type="scientific">Drosophila rhopaloa</name>
    <name type="common">Fruit fly</name>
    <dbReference type="NCBI Taxonomy" id="1041015"/>
    <lineage>
        <taxon>Eukaryota</taxon>
        <taxon>Metazoa</taxon>
        <taxon>Ecdysozoa</taxon>
        <taxon>Arthropoda</taxon>
        <taxon>Hexapoda</taxon>
        <taxon>Insecta</taxon>
        <taxon>Pterygota</taxon>
        <taxon>Neoptera</taxon>
        <taxon>Endopterygota</taxon>
        <taxon>Diptera</taxon>
        <taxon>Brachycera</taxon>
        <taxon>Muscomorpha</taxon>
        <taxon>Ephydroidea</taxon>
        <taxon>Drosophilidae</taxon>
        <taxon>Drosophila</taxon>
        <taxon>Sophophora</taxon>
    </lineage>
</organism>
<keyword evidence="3" id="KW-1185">Reference proteome</keyword>
<dbReference type="Gene3D" id="3.30.710.10">
    <property type="entry name" value="Potassium Channel Kv1.1, Chain A"/>
    <property type="match status" value="1"/>
</dbReference>
<dbReference type="PROSITE" id="PS50097">
    <property type="entry name" value="BTB"/>
    <property type="match status" value="1"/>
</dbReference>
<dbReference type="PANTHER" id="PTHR24413">
    <property type="entry name" value="SPECKLE-TYPE POZ PROTEIN"/>
    <property type="match status" value="1"/>
</dbReference>
<dbReference type="SUPFAM" id="SSF54695">
    <property type="entry name" value="POZ domain"/>
    <property type="match status" value="1"/>
</dbReference>
<evidence type="ECO:0000313" key="3">
    <source>
        <dbReference type="Proteomes" id="UP001652680"/>
    </source>
</evidence>
<dbReference type="Pfam" id="PF00651">
    <property type="entry name" value="BTB"/>
    <property type="match status" value="1"/>
</dbReference>
<dbReference type="OrthoDB" id="624345at2759"/>
<evidence type="ECO:0000313" key="2">
    <source>
        <dbReference type="EnsemblMetazoa" id="XP_016987383.1"/>
    </source>
</evidence>
<dbReference type="CDD" id="cd18186">
    <property type="entry name" value="BTB_POZ_ZBTB_KLHL-like"/>
    <property type="match status" value="1"/>
</dbReference>
<dbReference type="InterPro" id="IPR011333">
    <property type="entry name" value="SKP1/BTB/POZ_sf"/>
</dbReference>
<dbReference type="InterPro" id="IPR000210">
    <property type="entry name" value="BTB/POZ_dom"/>
</dbReference>